<dbReference type="PROSITE" id="PS50156">
    <property type="entry name" value="SSD"/>
    <property type="match status" value="1"/>
</dbReference>
<dbReference type="GO" id="GO:0005886">
    <property type="term" value="C:plasma membrane"/>
    <property type="evidence" value="ECO:0007669"/>
    <property type="project" value="UniProtKB-SubCell"/>
</dbReference>
<evidence type="ECO:0000256" key="6">
    <source>
        <dbReference type="SAM" id="MobiDB-lite"/>
    </source>
</evidence>
<dbReference type="InterPro" id="IPR050545">
    <property type="entry name" value="Mycobact_MmpL"/>
</dbReference>
<dbReference type="SUPFAM" id="SSF82866">
    <property type="entry name" value="Multidrug efflux transporter AcrB transmembrane domain"/>
    <property type="match status" value="2"/>
</dbReference>
<organism evidence="9 10">
    <name type="scientific">Cellulosimicrobium funkei</name>
    <dbReference type="NCBI Taxonomy" id="264251"/>
    <lineage>
        <taxon>Bacteria</taxon>
        <taxon>Bacillati</taxon>
        <taxon>Actinomycetota</taxon>
        <taxon>Actinomycetes</taxon>
        <taxon>Micrococcales</taxon>
        <taxon>Promicromonosporaceae</taxon>
        <taxon>Cellulosimicrobium</taxon>
    </lineage>
</organism>
<feature type="transmembrane region" description="Helical" evidence="7">
    <location>
        <begin position="633"/>
        <end position="650"/>
    </location>
</feature>
<evidence type="ECO:0000259" key="8">
    <source>
        <dbReference type="PROSITE" id="PS50156"/>
    </source>
</evidence>
<dbReference type="Gene3D" id="1.20.1640.10">
    <property type="entry name" value="Multidrug efflux transporter AcrB transmembrane domain"/>
    <property type="match status" value="2"/>
</dbReference>
<keyword evidence="10" id="KW-1185">Reference proteome</keyword>
<feature type="compositionally biased region" description="Low complexity" evidence="6">
    <location>
        <begin position="367"/>
        <end position="384"/>
    </location>
</feature>
<protein>
    <submittedName>
        <fullName evidence="9">Transporter</fullName>
    </submittedName>
</protein>
<dbReference type="AlphaFoldDB" id="A0A0H2KQJ8"/>
<feature type="transmembrane region" description="Helical" evidence="7">
    <location>
        <begin position="670"/>
        <end position="694"/>
    </location>
</feature>
<evidence type="ECO:0000256" key="1">
    <source>
        <dbReference type="ARBA" id="ARBA00004651"/>
    </source>
</evidence>
<evidence type="ECO:0000313" key="10">
    <source>
        <dbReference type="Proteomes" id="UP000035265"/>
    </source>
</evidence>
<feature type="compositionally biased region" description="Basic residues" evidence="6">
    <location>
        <begin position="341"/>
        <end position="357"/>
    </location>
</feature>
<dbReference type="EMBL" id="JNBQ01000003">
    <property type="protein sequence ID" value="KLN35795.1"/>
    <property type="molecule type" value="Genomic_DNA"/>
</dbReference>
<name>A0A0H2KQJ8_9MICO</name>
<dbReference type="PANTHER" id="PTHR33406:SF13">
    <property type="entry name" value="MEMBRANE PROTEIN YDFJ"/>
    <property type="match status" value="1"/>
</dbReference>
<evidence type="ECO:0000256" key="2">
    <source>
        <dbReference type="ARBA" id="ARBA00022475"/>
    </source>
</evidence>
<keyword evidence="5 7" id="KW-0472">Membrane</keyword>
<feature type="domain" description="SSD" evidence="8">
    <location>
        <begin position="213"/>
        <end position="333"/>
    </location>
</feature>
<keyword evidence="2" id="KW-1003">Cell membrane</keyword>
<evidence type="ECO:0000313" key="9">
    <source>
        <dbReference type="EMBL" id="KLN35795.1"/>
    </source>
</evidence>
<keyword evidence="4 7" id="KW-1133">Transmembrane helix</keyword>
<dbReference type="Pfam" id="PF03176">
    <property type="entry name" value="MMPL"/>
    <property type="match status" value="2"/>
</dbReference>
<evidence type="ECO:0000256" key="4">
    <source>
        <dbReference type="ARBA" id="ARBA00022989"/>
    </source>
</evidence>
<feature type="transmembrane region" description="Helical" evidence="7">
    <location>
        <begin position="276"/>
        <end position="304"/>
    </location>
</feature>
<comment type="subcellular location">
    <subcellularLocation>
        <location evidence="1">Cell membrane</location>
        <topology evidence="1">Multi-pass membrane protein</topology>
    </subcellularLocation>
</comment>
<evidence type="ECO:0000256" key="5">
    <source>
        <dbReference type="ARBA" id="ARBA00023136"/>
    </source>
</evidence>
<dbReference type="RefSeq" id="WP_047231867.1">
    <property type="nucleotide sequence ID" value="NZ_JNBQ01000003.1"/>
</dbReference>
<evidence type="ECO:0000256" key="7">
    <source>
        <dbReference type="SAM" id="Phobius"/>
    </source>
</evidence>
<proteinExistence type="predicted"/>
<gene>
    <name evidence="9" type="ORF">FB00_05765</name>
</gene>
<dbReference type="PATRIC" id="fig|264251.5.peg.1178"/>
<dbReference type="PANTHER" id="PTHR33406">
    <property type="entry name" value="MEMBRANE PROTEIN MJ1562-RELATED"/>
    <property type="match status" value="1"/>
</dbReference>
<feature type="transmembrane region" description="Helical" evidence="7">
    <location>
        <begin position="211"/>
        <end position="231"/>
    </location>
</feature>
<keyword evidence="3 7" id="KW-0812">Transmembrane</keyword>
<feature type="transmembrane region" description="Helical" evidence="7">
    <location>
        <begin position="714"/>
        <end position="734"/>
    </location>
</feature>
<dbReference type="InterPro" id="IPR004869">
    <property type="entry name" value="MMPL_dom"/>
</dbReference>
<feature type="transmembrane region" description="Helical" evidence="7">
    <location>
        <begin position="441"/>
        <end position="462"/>
    </location>
</feature>
<accession>A0A0H2KQJ8</accession>
<feature type="transmembrane region" description="Helical" evidence="7">
    <location>
        <begin position="237"/>
        <end position="255"/>
    </location>
</feature>
<sequence length="1010" mass="102528">MSSALYSLGRWAVGARRLVLAAWIGILVLAGALAGLVGQGLDDEVTIPGTESQAALDRLAATFPQVSGASAQVVVVAPDGSTIEDDAVRAPVEDAVTALGDVDGVAAVTSPYDDTMTASISDDEVATLMTIQLDEGQSEVTDATKDALGDVVDDLAAALPDGAQAALGGQLFSTEFPTLTVTEALGLLVALVVLVLTFGSFVAAGLPLLNAVVGVGVSMGLLFAATAVAQINSTTPMLAVMLGLAVGIDYALFIVSRHRDELASGLRVEEAAARSVATAGSAVIFAGLTVMIALVGLGVAGIPFLTVMGVAAAVGVGLAVLVSITLLPAMLGFAGERLRPKAPRRRGRGRGRGRRRAVAVADGGGPAAATGSPGRRSGRAAAAPEDAKGVAGLAGASRGTSDADGSPSTSGAAAADPTTDAVSSTTTAEHRNRFFAGWVRTVTRIPLLTIGLVVAAIVLLTLPARDLQLALPDAGTLPEDNQARVTYDLVSEHFGPGFNGPLIVTGTIVTSTDPAGLMDDLGDEIADLPGVADVPLATPNLTADTGIVQVVPTGAPDSEETKDLVTEIRAQHDHFLDEYGVDLAVTGFTAVGIDVSAKLGAALLPFAFVVVGLSLVLLTMVFRSIAVPVKATLGYLFSVGAAFGVVTLVFEHGFLADALHVTRLGPVISFMPIVLMGVLFGLAMDYEVFLVARIREDYVHSGQARRSIFTGFQASAKVVTAAAVIMFAVFVAFVPEGDMSLKPIALGLAVGVLVDAFVVRMTLVPAVLAMLGDKAWWMPRWLDRVLPSFDVEGEGLSKELALADWPEPGSTDAVVAHDLVVAAAHGPLADPVTVRVPDGGSLVVHGTSPAAVSGVVLALAGRLRPAAGALKVTGLVLPERALSVRRRVALVDLAADVAALPGDAPAPAAHRVPAAASVAALLREDPRLLAVVGTDAVTSPAERAALSEVLARAAERGTAVVLGAVGPAPTDLAPPGTQVLDLHAPDPAHAVPAPADPASAVGPRTEEVPA</sequence>
<reference evidence="9 10" key="1">
    <citation type="submission" date="2014-05" db="EMBL/GenBank/DDBJ databases">
        <title>Cellulosimicrobium funkei U11 genome.</title>
        <authorList>
            <person name="Hu C."/>
            <person name="Gong Y."/>
            <person name="Wan W."/>
            <person name="Jiang M."/>
        </authorList>
    </citation>
    <scope>NUCLEOTIDE SEQUENCE [LARGE SCALE GENOMIC DNA]</scope>
    <source>
        <strain evidence="9 10">U11</strain>
    </source>
</reference>
<feature type="transmembrane region" description="Helical" evidence="7">
    <location>
        <begin position="184"/>
        <end position="204"/>
    </location>
</feature>
<feature type="region of interest" description="Disordered" evidence="6">
    <location>
        <begin position="341"/>
        <end position="427"/>
    </location>
</feature>
<dbReference type="Proteomes" id="UP000035265">
    <property type="component" value="Unassembled WGS sequence"/>
</dbReference>
<evidence type="ECO:0000256" key="3">
    <source>
        <dbReference type="ARBA" id="ARBA00022692"/>
    </source>
</evidence>
<feature type="transmembrane region" description="Helical" evidence="7">
    <location>
        <begin position="310"/>
        <end position="335"/>
    </location>
</feature>
<feature type="compositionally biased region" description="Low complexity" evidence="6">
    <location>
        <begin position="985"/>
        <end position="1001"/>
    </location>
</feature>
<comment type="caution">
    <text evidence="9">The sequence shown here is derived from an EMBL/GenBank/DDBJ whole genome shotgun (WGS) entry which is preliminary data.</text>
</comment>
<feature type="region of interest" description="Disordered" evidence="6">
    <location>
        <begin position="984"/>
        <end position="1010"/>
    </location>
</feature>
<feature type="transmembrane region" description="Helical" evidence="7">
    <location>
        <begin position="599"/>
        <end position="621"/>
    </location>
</feature>
<feature type="transmembrane region" description="Helical" evidence="7">
    <location>
        <begin position="746"/>
        <end position="771"/>
    </location>
</feature>
<dbReference type="InterPro" id="IPR000731">
    <property type="entry name" value="SSD"/>
</dbReference>
<dbReference type="STRING" id="264251.FB00_05765"/>